<dbReference type="GO" id="GO:0000160">
    <property type="term" value="P:phosphorelay signal transduction system"/>
    <property type="evidence" value="ECO:0007669"/>
    <property type="project" value="UniProtKB-KW"/>
</dbReference>
<dbReference type="SMART" id="SM01043">
    <property type="entry name" value="BTAD"/>
    <property type="match status" value="1"/>
</dbReference>
<dbReference type="InterPro" id="IPR011990">
    <property type="entry name" value="TPR-like_helical_dom_sf"/>
</dbReference>
<proteinExistence type="predicted"/>
<dbReference type="Proteomes" id="UP000326907">
    <property type="component" value="Unassembled WGS sequence"/>
</dbReference>
<comment type="caution">
    <text evidence="3">The sequence shown here is derived from an EMBL/GenBank/DDBJ whole genome shotgun (WGS) entry which is preliminary data.</text>
</comment>
<evidence type="ECO:0000313" key="4">
    <source>
        <dbReference type="Proteomes" id="UP000326907"/>
    </source>
</evidence>
<dbReference type="RefSeq" id="WP_151514221.1">
    <property type="nucleotide sequence ID" value="NZ_VYUA01000106.1"/>
</dbReference>
<dbReference type="AlphaFoldDB" id="A0A5N5EF48"/>
<gene>
    <name evidence="3" type="ORF">F5983_37735</name>
</gene>
<protein>
    <recommendedName>
        <fullName evidence="2">Bacterial transcriptional activator domain-containing protein</fullName>
    </recommendedName>
</protein>
<dbReference type="InterPro" id="IPR005158">
    <property type="entry name" value="BTAD"/>
</dbReference>
<feature type="domain" description="Bacterial transcriptional activator" evidence="2">
    <location>
        <begin position="48"/>
        <end position="188"/>
    </location>
</feature>
<accession>A0A5N5EF48</accession>
<name>A0A5N5EF48_9ACTN</name>
<evidence type="ECO:0000313" key="3">
    <source>
        <dbReference type="EMBL" id="KAB2587490.1"/>
    </source>
</evidence>
<organism evidence="3 4">
    <name type="scientific">Streptomyces arboris</name>
    <dbReference type="NCBI Taxonomy" id="2600619"/>
    <lineage>
        <taxon>Bacteria</taxon>
        <taxon>Bacillati</taxon>
        <taxon>Actinomycetota</taxon>
        <taxon>Actinomycetes</taxon>
        <taxon>Kitasatosporales</taxon>
        <taxon>Streptomycetaceae</taxon>
        <taxon>Streptomyces</taxon>
    </lineage>
</organism>
<evidence type="ECO:0000256" key="1">
    <source>
        <dbReference type="ARBA" id="ARBA00023012"/>
    </source>
</evidence>
<reference evidence="3 4" key="1">
    <citation type="submission" date="2019-09" db="EMBL/GenBank/DDBJ databases">
        <authorList>
            <person name="Liu P."/>
        </authorList>
    </citation>
    <scope>NUCLEOTIDE SEQUENCE [LARGE SCALE GENOMIC DNA]</scope>
    <source>
        <strain evidence="3 4">TRM68085</strain>
    </source>
</reference>
<dbReference type="Gene3D" id="1.25.40.10">
    <property type="entry name" value="Tetratricopeptide repeat domain"/>
    <property type="match status" value="1"/>
</dbReference>
<keyword evidence="4" id="KW-1185">Reference proteome</keyword>
<dbReference type="EMBL" id="VYUA01000106">
    <property type="protein sequence ID" value="KAB2587490.1"/>
    <property type="molecule type" value="Genomic_DNA"/>
</dbReference>
<sequence length="200" mass="22455">MDPVTPWSTRTLQSRLSEIRSRLGTAPDGTPYLPRPTHGYRFHPDVTSDWQRFQHLATRGLADPDAGTADLENALYLLRGKPFEGRDFAWADAVQQEMISRIVDTAHTLAVRHTEGDHPDLDAARRAALRGLEIDETSEVLYRDWMNIEWGAGNTAGVRKAIARLQQVARTYDISLEPITEQLIDLVLSDRPTPARTGQS</sequence>
<evidence type="ECO:0000259" key="2">
    <source>
        <dbReference type="SMART" id="SM01043"/>
    </source>
</evidence>
<keyword evidence="1" id="KW-0902">Two-component regulatory system</keyword>